<feature type="compositionally biased region" description="Low complexity" evidence="6">
    <location>
        <begin position="188"/>
        <end position="207"/>
    </location>
</feature>
<feature type="compositionally biased region" description="Low complexity" evidence="6">
    <location>
        <begin position="215"/>
        <end position="246"/>
    </location>
</feature>
<reference evidence="9" key="2">
    <citation type="submission" date="2015-01" db="EMBL/GenBank/DDBJ databases">
        <title>Evolutionary Origins and Diversification of the Mycorrhizal Mutualists.</title>
        <authorList>
            <consortium name="DOE Joint Genome Institute"/>
            <consortium name="Mycorrhizal Genomics Consortium"/>
            <person name="Kohler A."/>
            <person name="Kuo A."/>
            <person name="Nagy L.G."/>
            <person name="Floudas D."/>
            <person name="Copeland A."/>
            <person name="Barry K.W."/>
            <person name="Cichocki N."/>
            <person name="Veneault-Fourrey C."/>
            <person name="LaButti K."/>
            <person name="Lindquist E.A."/>
            <person name="Lipzen A."/>
            <person name="Lundell T."/>
            <person name="Morin E."/>
            <person name="Murat C."/>
            <person name="Riley R."/>
            <person name="Ohm R."/>
            <person name="Sun H."/>
            <person name="Tunlid A."/>
            <person name="Henrissat B."/>
            <person name="Grigoriev I.V."/>
            <person name="Hibbett D.S."/>
            <person name="Martin F."/>
        </authorList>
    </citation>
    <scope>NUCLEOTIDE SEQUENCE [LARGE SCALE GENOMIC DNA]</scope>
    <source>
        <strain evidence="9">F 1598</strain>
    </source>
</reference>
<dbReference type="Gene3D" id="1.20.5.170">
    <property type="match status" value="1"/>
</dbReference>
<accession>A0A0C3FEF2</accession>
<keyword evidence="3" id="KW-0653">Protein transport</keyword>
<dbReference type="Pfam" id="PF13634">
    <property type="entry name" value="Nucleoporin_FG"/>
    <property type="match status" value="2"/>
</dbReference>
<evidence type="ECO:0000256" key="5">
    <source>
        <dbReference type="SAM" id="Coils"/>
    </source>
</evidence>
<feature type="compositionally biased region" description="Low complexity" evidence="6">
    <location>
        <begin position="38"/>
        <end position="55"/>
    </location>
</feature>
<keyword evidence="4" id="KW-0539">Nucleus</keyword>
<evidence type="ECO:0000256" key="1">
    <source>
        <dbReference type="ARBA" id="ARBA00004567"/>
    </source>
</evidence>
<organism evidence="8 9">
    <name type="scientific">Piloderma croceum (strain F 1598)</name>
    <dbReference type="NCBI Taxonomy" id="765440"/>
    <lineage>
        <taxon>Eukaryota</taxon>
        <taxon>Fungi</taxon>
        <taxon>Dikarya</taxon>
        <taxon>Basidiomycota</taxon>
        <taxon>Agaricomycotina</taxon>
        <taxon>Agaricomycetes</taxon>
        <taxon>Agaricomycetidae</taxon>
        <taxon>Atheliales</taxon>
        <taxon>Atheliaceae</taxon>
        <taxon>Piloderma</taxon>
    </lineage>
</organism>
<dbReference type="HOGENOM" id="CLU_023804_2_0_1"/>
<sequence length="605" mass="63634">MSLFGATNTQQPGQSGGMFGGLGSNTNTQQQPSSGLFGNTNTNTTTGQTGSSIFGNAGGSGGGLFGSTTTSNTGQNQSGGLFGITNNQQQQQQPSGGGLFGITNTNANTQQQPSSGLFGNTNTTTNTQQPSGGGLFGNTSTNTNTNAAQPPALALNTGGGLFGNTNTSTNTTSTNPLFGNKPPGSIFGNTSTTTASGSTTNPNPSNPLFGGGSLFGNTNTNNPQQQQQPTGGLFGGTNNQQQQPTGGLFGSTNTQQQQQQPTGALFGQSPQNQQQQQKPASSLFGSINTNPLTVSTLNPPNTNTNNQGGGLFGNTLSSTSNLASTARGPGGEADAQAQFAALTKRIEGIAAAWNAQNPECRFQHYFYNLVDPAQVNLYARPPNATNEALWQKAVRENPDRTCLVPVVAVGFDDLRQRVDAQSQQAASHQEKLKELKTRIEALSQRHAISNSTRLSRASTTQTQITHRLLKLIQHLHLLIPALRSSAIRPEEEALRVRLEEIEEDVKKGRLRGKLNELWAVVGALVNAKGGREGGGSGTEWTVVDEEGLAQIAQILTEQQAGLQHLTKILQRDMKDLAVIQGKSEEEDRSESLLSSTSTLRASTLR</sequence>
<feature type="compositionally biased region" description="Polar residues" evidence="6">
    <location>
        <begin position="102"/>
        <end position="119"/>
    </location>
</feature>
<evidence type="ECO:0000256" key="6">
    <source>
        <dbReference type="SAM" id="MobiDB-lite"/>
    </source>
</evidence>
<feature type="region of interest" description="Disordered" evidence="6">
    <location>
        <begin position="1"/>
        <end position="300"/>
    </location>
</feature>
<dbReference type="AlphaFoldDB" id="A0A0C3FEF2"/>
<dbReference type="InterPro" id="IPR024864">
    <property type="entry name" value="Nup54/Nup57/Nup44"/>
</dbReference>
<keyword evidence="9" id="KW-1185">Reference proteome</keyword>
<comment type="subcellular location">
    <subcellularLocation>
        <location evidence="1">Nucleus</location>
        <location evidence="1">Nuclear pore complex</location>
    </subcellularLocation>
</comment>
<evidence type="ECO:0000256" key="2">
    <source>
        <dbReference type="ARBA" id="ARBA00022448"/>
    </source>
</evidence>
<keyword evidence="2" id="KW-0813">Transport</keyword>
<feature type="compositionally biased region" description="Polar residues" evidence="6">
    <location>
        <begin position="24"/>
        <end position="37"/>
    </location>
</feature>
<evidence type="ECO:0000313" key="8">
    <source>
        <dbReference type="EMBL" id="KIM82800.1"/>
    </source>
</evidence>
<feature type="domain" description="Nucleoporin Nup54 alpha-helical" evidence="7">
    <location>
        <begin position="381"/>
        <end position="520"/>
    </location>
</feature>
<feature type="compositionally biased region" description="Gly residues" evidence="6">
    <location>
        <begin position="14"/>
        <end position="23"/>
    </location>
</feature>
<name>A0A0C3FEF2_PILCF</name>
<evidence type="ECO:0000313" key="9">
    <source>
        <dbReference type="Proteomes" id="UP000054166"/>
    </source>
</evidence>
<dbReference type="GO" id="GO:0017056">
    <property type="term" value="F:structural constituent of nuclear pore"/>
    <property type="evidence" value="ECO:0007669"/>
    <property type="project" value="TreeGrafter"/>
</dbReference>
<dbReference type="FunCoup" id="A0A0C3FEF2">
    <property type="interactions" value="66"/>
</dbReference>
<proteinExistence type="predicted"/>
<keyword evidence="3" id="KW-0906">Nuclear pore complex</keyword>
<feature type="compositionally biased region" description="Gly residues" evidence="6">
    <location>
        <begin position="56"/>
        <end position="65"/>
    </location>
</feature>
<dbReference type="GO" id="GO:0006607">
    <property type="term" value="P:NLS-bearing protein import into nucleus"/>
    <property type="evidence" value="ECO:0007669"/>
    <property type="project" value="TreeGrafter"/>
</dbReference>
<feature type="compositionally biased region" description="Low complexity" evidence="6">
    <location>
        <begin position="288"/>
        <end position="300"/>
    </location>
</feature>
<reference evidence="8 9" key="1">
    <citation type="submission" date="2014-04" db="EMBL/GenBank/DDBJ databases">
        <authorList>
            <consortium name="DOE Joint Genome Institute"/>
            <person name="Kuo A."/>
            <person name="Tarkka M."/>
            <person name="Buscot F."/>
            <person name="Kohler A."/>
            <person name="Nagy L.G."/>
            <person name="Floudas D."/>
            <person name="Copeland A."/>
            <person name="Barry K.W."/>
            <person name="Cichocki N."/>
            <person name="Veneault-Fourrey C."/>
            <person name="LaButti K."/>
            <person name="Lindquist E.A."/>
            <person name="Lipzen A."/>
            <person name="Lundell T."/>
            <person name="Morin E."/>
            <person name="Murat C."/>
            <person name="Sun H."/>
            <person name="Tunlid A."/>
            <person name="Henrissat B."/>
            <person name="Grigoriev I.V."/>
            <person name="Hibbett D.S."/>
            <person name="Martin F."/>
            <person name="Nordberg H.P."/>
            <person name="Cantor M.N."/>
            <person name="Hua S.X."/>
        </authorList>
    </citation>
    <scope>NUCLEOTIDE SEQUENCE [LARGE SCALE GENOMIC DNA]</scope>
    <source>
        <strain evidence="8 9">F 1598</strain>
    </source>
</reference>
<dbReference type="GO" id="GO:0036228">
    <property type="term" value="P:protein localization to nuclear inner membrane"/>
    <property type="evidence" value="ECO:0007669"/>
    <property type="project" value="TreeGrafter"/>
</dbReference>
<feature type="compositionally biased region" description="Polar residues" evidence="6">
    <location>
        <begin position="278"/>
        <end position="287"/>
    </location>
</feature>
<dbReference type="OrthoDB" id="6162375at2759"/>
<dbReference type="InterPro" id="IPR025574">
    <property type="entry name" value="Nucleoporin_FG_rpt"/>
</dbReference>
<keyword evidence="5" id="KW-0175">Coiled coil</keyword>
<protein>
    <recommendedName>
        <fullName evidence="7">Nucleoporin Nup54 alpha-helical domain-containing protein</fullName>
    </recommendedName>
</protein>
<gene>
    <name evidence="8" type="ORF">PILCRDRAFT_456804</name>
</gene>
<feature type="compositionally biased region" description="Low complexity" evidence="6">
    <location>
        <begin position="163"/>
        <end position="175"/>
    </location>
</feature>
<dbReference type="GO" id="GO:0044613">
    <property type="term" value="C:nuclear pore central transport channel"/>
    <property type="evidence" value="ECO:0007669"/>
    <property type="project" value="TreeGrafter"/>
</dbReference>
<feature type="compositionally biased region" description="Low complexity" evidence="6">
    <location>
        <begin position="138"/>
        <end position="156"/>
    </location>
</feature>
<evidence type="ECO:0000256" key="4">
    <source>
        <dbReference type="ARBA" id="ARBA00023242"/>
    </source>
</evidence>
<dbReference type="PANTHER" id="PTHR13000">
    <property type="entry name" value="NUCLEOPORIN P54"/>
    <property type="match status" value="1"/>
</dbReference>
<dbReference type="Proteomes" id="UP000054166">
    <property type="component" value="Unassembled WGS sequence"/>
</dbReference>
<dbReference type="InParanoid" id="A0A0C3FEF2"/>
<feature type="compositionally biased region" description="Low complexity" evidence="6">
    <location>
        <begin position="66"/>
        <end position="79"/>
    </location>
</feature>
<dbReference type="Pfam" id="PF13874">
    <property type="entry name" value="Nup54"/>
    <property type="match status" value="1"/>
</dbReference>
<evidence type="ECO:0000256" key="3">
    <source>
        <dbReference type="ARBA" id="ARBA00023132"/>
    </source>
</evidence>
<dbReference type="EMBL" id="KN832993">
    <property type="protein sequence ID" value="KIM82800.1"/>
    <property type="molecule type" value="Genomic_DNA"/>
</dbReference>
<dbReference type="InterPro" id="IPR025712">
    <property type="entry name" value="Nup54_alpha-helical_dom"/>
</dbReference>
<evidence type="ECO:0000259" key="7">
    <source>
        <dbReference type="Pfam" id="PF13874"/>
    </source>
</evidence>
<feature type="compositionally biased region" description="Low complexity" evidence="6">
    <location>
        <begin position="268"/>
        <end position="277"/>
    </location>
</feature>
<feature type="coiled-coil region" evidence="5">
    <location>
        <begin position="411"/>
        <end position="445"/>
    </location>
</feature>
<dbReference type="GO" id="GO:0006999">
    <property type="term" value="P:nuclear pore organization"/>
    <property type="evidence" value="ECO:0007669"/>
    <property type="project" value="TreeGrafter"/>
</dbReference>
<keyword evidence="3" id="KW-0811">Translocation</keyword>
<keyword evidence="3" id="KW-0509">mRNA transport</keyword>
<dbReference type="PANTHER" id="PTHR13000:SF0">
    <property type="entry name" value="NUCLEOPORIN P54"/>
    <property type="match status" value="1"/>
</dbReference>
<dbReference type="STRING" id="765440.A0A0C3FEF2"/>